<dbReference type="EMBL" id="CWJI01000005">
    <property type="protein sequence ID" value="CRY55294.1"/>
    <property type="molecule type" value="Genomic_DNA"/>
</dbReference>
<accession>A0A0H5LVV8</accession>
<organism evidence="1 2">
    <name type="scientific">Yersinia intermedia</name>
    <dbReference type="NCBI Taxonomy" id="631"/>
    <lineage>
        <taxon>Bacteria</taxon>
        <taxon>Pseudomonadati</taxon>
        <taxon>Pseudomonadota</taxon>
        <taxon>Gammaproteobacteria</taxon>
        <taxon>Enterobacterales</taxon>
        <taxon>Yersiniaceae</taxon>
        <taxon>Yersinia</taxon>
    </lineage>
</organism>
<dbReference type="AlphaFoldDB" id="A0A0H5LVV8"/>
<evidence type="ECO:0000313" key="1">
    <source>
        <dbReference type="EMBL" id="CRY55294.1"/>
    </source>
</evidence>
<name>A0A0H5LVV8_YERIN</name>
<gene>
    <name evidence="1" type="ORF">ERS008476_02279</name>
</gene>
<protein>
    <submittedName>
        <fullName evidence="1">Uncharacterized protein</fullName>
    </submittedName>
</protein>
<evidence type="ECO:0000313" key="2">
    <source>
        <dbReference type="Proteomes" id="UP000043316"/>
    </source>
</evidence>
<sequence>MALLPPPMHIDRLKRPFFSPPSVKRLIPSMR</sequence>
<dbReference type="Proteomes" id="UP000043316">
    <property type="component" value="Unassembled WGS sequence"/>
</dbReference>
<reference evidence="2" key="1">
    <citation type="submission" date="2015-03" db="EMBL/GenBank/DDBJ databases">
        <authorList>
            <consortium name="Pathogen Informatics"/>
        </authorList>
    </citation>
    <scope>NUCLEOTIDE SEQUENCE [LARGE SCALE GENOMIC DNA]</scope>
    <source>
        <strain evidence="2">R148</strain>
    </source>
</reference>
<proteinExistence type="predicted"/>